<dbReference type="Proteomes" id="UP000821866">
    <property type="component" value="Chromosome 10"/>
</dbReference>
<dbReference type="PANTHER" id="PTHR24111:SF0">
    <property type="entry name" value="LEUCINE-RICH REPEAT-CONTAINING PROTEIN"/>
    <property type="match status" value="1"/>
</dbReference>
<dbReference type="InterPro" id="IPR032675">
    <property type="entry name" value="LRR_dom_sf"/>
</dbReference>
<accession>A0A9J6ES45</accession>
<dbReference type="PANTHER" id="PTHR24111">
    <property type="entry name" value="LEUCINE-RICH REPEAT-CONTAINING PROTEIN 34"/>
    <property type="match status" value="1"/>
</dbReference>
<evidence type="ECO:0000313" key="3">
    <source>
        <dbReference type="Proteomes" id="UP000821866"/>
    </source>
</evidence>
<dbReference type="AlphaFoldDB" id="A0A9J6ES45"/>
<dbReference type="Gene3D" id="3.80.10.10">
    <property type="entry name" value="Ribonuclease Inhibitor"/>
    <property type="match status" value="1"/>
</dbReference>
<keyword evidence="1" id="KW-0677">Repeat</keyword>
<dbReference type="VEuPathDB" id="VectorBase:LOC119179973"/>
<sequence length="674" mass="75713">MSHKISIGTEEIDLDELDRRIPELGLNVPCCAKGGDGEDGVSGPSSSVCHVFDNLSRWNYVLWHVGLQLREFRVPGRLSLELVVYKDGGGRAHQARSRDARILFHVLLVRHGCVESLHLDEALVEGAGLGECRELVVSALRQNTSLQALTVWRLHEYTSVRSDLFEAIGTMTNLRELALDSTLPRSFVQDALCPLLVATTCLTTLSTVGIFHDDETGKRLSDALLRNETVETLSVQYSILNTGQYNERSVFCDFLANSTRLTSLSVQGVPGCPFFIDPIIKSIVSPLFFSTRLRKLRLCSFRLSADCAALLAYLVSRQGCLEILDIGDCLWSPKDWLERCSTGIPADDDREDQTCLWMELFDFTAPVQLSFMALGCDELKLHELRDLLNTAVAIESLKTVSLRNVPLDELKAVCRVIREAGMLSRVHIEELYYVDSSTLSNLQEYPEALSKVVIRSFAETGPQAFAEAVQLACYCYRVTMLELQLDRGFLSNVLAFRKLSEYLSTAVSLRQLWLTGRDEAHLGRTLRSAKRPYSVLLDLIFKNSAIRILRITDFRVGEENLRFLADEVCASKTLCWLIFSSVDNAENDTFVRLIAAKFRDNMTMSYLNVLERTDCVDDEWFVIEDVISRNTGHLTCAAHYILGKDRSPRCAAAFDIVRGTNALMSRVDDLKQQV</sequence>
<dbReference type="OrthoDB" id="6492153at2759"/>
<dbReference type="EMBL" id="JABSTU010000002">
    <property type="protein sequence ID" value="KAH8037020.1"/>
    <property type="molecule type" value="Genomic_DNA"/>
</dbReference>
<organism evidence="2 3">
    <name type="scientific">Rhipicephalus microplus</name>
    <name type="common">Cattle tick</name>
    <name type="synonym">Boophilus microplus</name>
    <dbReference type="NCBI Taxonomy" id="6941"/>
    <lineage>
        <taxon>Eukaryota</taxon>
        <taxon>Metazoa</taxon>
        <taxon>Ecdysozoa</taxon>
        <taxon>Arthropoda</taxon>
        <taxon>Chelicerata</taxon>
        <taxon>Arachnida</taxon>
        <taxon>Acari</taxon>
        <taxon>Parasitiformes</taxon>
        <taxon>Ixodida</taxon>
        <taxon>Ixodoidea</taxon>
        <taxon>Ixodidae</taxon>
        <taxon>Rhipicephalinae</taxon>
        <taxon>Rhipicephalus</taxon>
        <taxon>Boophilus</taxon>
    </lineage>
</organism>
<evidence type="ECO:0000256" key="1">
    <source>
        <dbReference type="ARBA" id="ARBA00022737"/>
    </source>
</evidence>
<keyword evidence="3" id="KW-1185">Reference proteome</keyword>
<evidence type="ECO:0000313" key="2">
    <source>
        <dbReference type="EMBL" id="KAH8037020.1"/>
    </source>
</evidence>
<dbReference type="SUPFAM" id="SSF52047">
    <property type="entry name" value="RNI-like"/>
    <property type="match status" value="2"/>
</dbReference>
<dbReference type="InterPro" id="IPR052201">
    <property type="entry name" value="LRR-containing_regulator"/>
</dbReference>
<reference evidence="2" key="2">
    <citation type="submission" date="2021-09" db="EMBL/GenBank/DDBJ databases">
        <authorList>
            <person name="Jia N."/>
            <person name="Wang J."/>
            <person name="Shi W."/>
            <person name="Du L."/>
            <person name="Sun Y."/>
            <person name="Zhan W."/>
            <person name="Jiang J."/>
            <person name="Wang Q."/>
            <person name="Zhang B."/>
            <person name="Ji P."/>
            <person name="Sakyi L.B."/>
            <person name="Cui X."/>
            <person name="Yuan T."/>
            <person name="Jiang B."/>
            <person name="Yang W."/>
            <person name="Lam T.T.-Y."/>
            <person name="Chang Q."/>
            <person name="Ding S."/>
            <person name="Wang X."/>
            <person name="Zhu J."/>
            <person name="Ruan X."/>
            <person name="Zhao L."/>
            <person name="Wei J."/>
            <person name="Que T."/>
            <person name="Du C."/>
            <person name="Cheng J."/>
            <person name="Dai P."/>
            <person name="Han X."/>
            <person name="Huang E."/>
            <person name="Gao Y."/>
            <person name="Liu J."/>
            <person name="Shao H."/>
            <person name="Ye R."/>
            <person name="Li L."/>
            <person name="Wei W."/>
            <person name="Wang X."/>
            <person name="Wang C."/>
            <person name="Huo Q."/>
            <person name="Li W."/>
            <person name="Guo W."/>
            <person name="Chen H."/>
            <person name="Chen S."/>
            <person name="Zhou L."/>
            <person name="Zhou L."/>
            <person name="Ni X."/>
            <person name="Tian J."/>
            <person name="Zhou Y."/>
            <person name="Sheng Y."/>
            <person name="Liu T."/>
            <person name="Pan Y."/>
            <person name="Xia L."/>
            <person name="Li J."/>
            <person name="Zhao F."/>
            <person name="Cao W."/>
        </authorList>
    </citation>
    <scope>NUCLEOTIDE SEQUENCE</scope>
    <source>
        <strain evidence="2">Rmic-2018</strain>
        <tissue evidence="2">Larvae</tissue>
    </source>
</reference>
<gene>
    <name evidence="2" type="ORF">HPB51_008346</name>
</gene>
<proteinExistence type="predicted"/>
<reference evidence="2" key="1">
    <citation type="journal article" date="2020" name="Cell">
        <title>Large-Scale Comparative Analyses of Tick Genomes Elucidate Their Genetic Diversity and Vector Capacities.</title>
        <authorList>
            <consortium name="Tick Genome and Microbiome Consortium (TIGMIC)"/>
            <person name="Jia N."/>
            <person name="Wang J."/>
            <person name="Shi W."/>
            <person name="Du L."/>
            <person name="Sun Y."/>
            <person name="Zhan W."/>
            <person name="Jiang J.F."/>
            <person name="Wang Q."/>
            <person name="Zhang B."/>
            <person name="Ji P."/>
            <person name="Bell-Sakyi L."/>
            <person name="Cui X.M."/>
            <person name="Yuan T.T."/>
            <person name="Jiang B.G."/>
            <person name="Yang W.F."/>
            <person name="Lam T.T."/>
            <person name="Chang Q.C."/>
            <person name="Ding S.J."/>
            <person name="Wang X.J."/>
            <person name="Zhu J.G."/>
            <person name="Ruan X.D."/>
            <person name="Zhao L."/>
            <person name="Wei J.T."/>
            <person name="Ye R.Z."/>
            <person name="Que T.C."/>
            <person name="Du C.H."/>
            <person name="Zhou Y.H."/>
            <person name="Cheng J.X."/>
            <person name="Dai P.F."/>
            <person name="Guo W.B."/>
            <person name="Han X.H."/>
            <person name="Huang E.J."/>
            <person name="Li L.F."/>
            <person name="Wei W."/>
            <person name="Gao Y.C."/>
            <person name="Liu J.Z."/>
            <person name="Shao H.Z."/>
            <person name="Wang X."/>
            <person name="Wang C.C."/>
            <person name="Yang T.C."/>
            <person name="Huo Q.B."/>
            <person name="Li W."/>
            <person name="Chen H.Y."/>
            <person name="Chen S.E."/>
            <person name="Zhou L.G."/>
            <person name="Ni X.B."/>
            <person name="Tian J.H."/>
            <person name="Sheng Y."/>
            <person name="Liu T."/>
            <person name="Pan Y.S."/>
            <person name="Xia L.Y."/>
            <person name="Li J."/>
            <person name="Zhao F."/>
            <person name="Cao W.C."/>
        </authorList>
    </citation>
    <scope>NUCLEOTIDE SEQUENCE</scope>
    <source>
        <strain evidence="2">Rmic-2018</strain>
    </source>
</reference>
<dbReference type="OMA" id="EWFVIED"/>
<name>A0A9J6ES45_RHIMP</name>
<comment type="caution">
    <text evidence="2">The sequence shown here is derived from an EMBL/GenBank/DDBJ whole genome shotgun (WGS) entry which is preliminary data.</text>
</comment>
<protein>
    <submittedName>
        <fullName evidence="2">Uncharacterized protein</fullName>
    </submittedName>
</protein>